<comment type="caution">
    <text evidence="1">The sequence shown here is derived from an EMBL/GenBank/DDBJ whole genome shotgun (WGS) entry which is preliminary data.</text>
</comment>
<accession>A0AAV4WS59</accession>
<keyword evidence="2" id="KW-1185">Reference proteome</keyword>
<protein>
    <submittedName>
        <fullName evidence="1">Uncharacterized protein</fullName>
    </submittedName>
</protein>
<organism evidence="1 2">
    <name type="scientific">Caerostris darwini</name>
    <dbReference type="NCBI Taxonomy" id="1538125"/>
    <lineage>
        <taxon>Eukaryota</taxon>
        <taxon>Metazoa</taxon>
        <taxon>Ecdysozoa</taxon>
        <taxon>Arthropoda</taxon>
        <taxon>Chelicerata</taxon>
        <taxon>Arachnida</taxon>
        <taxon>Araneae</taxon>
        <taxon>Araneomorphae</taxon>
        <taxon>Entelegynae</taxon>
        <taxon>Araneoidea</taxon>
        <taxon>Araneidae</taxon>
        <taxon>Caerostris</taxon>
    </lineage>
</organism>
<sequence>MVKKWSKKGGCGFEKNNGTVWRGEGKGTFCTVLYHPGTDSTDGLSHFPGTEFEDILTSGCSRLRFLYRIAYVRHILQLFFQFGTVFNRVWCEIFPKGS</sequence>
<dbReference type="AlphaFoldDB" id="A0AAV4WS59"/>
<reference evidence="1 2" key="1">
    <citation type="submission" date="2021-06" db="EMBL/GenBank/DDBJ databases">
        <title>Caerostris darwini draft genome.</title>
        <authorList>
            <person name="Kono N."/>
            <person name="Arakawa K."/>
        </authorList>
    </citation>
    <scope>NUCLEOTIDE SEQUENCE [LARGE SCALE GENOMIC DNA]</scope>
</reference>
<name>A0AAV4WS59_9ARAC</name>
<dbReference type="EMBL" id="BPLQ01015016">
    <property type="protein sequence ID" value="GIY85183.1"/>
    <property type="molecule type" value="Genomic_DNA"/>
</dbReference>
<evidence type="ECO:0000313" key="1">
    <source>
        <dbReference type="EMBL" id="GIY85183.1"/>
    </source>
</evidence>
<proteinExistence type="predicted"/>
<gene>
    <name evidence="1" type="ORF">CDAR_310121</name>
</gene>
<evidence type="ECO:0000313" key="2">
    <source>
        <dbReference type="Proteomes" id="UP001054837"/>
    </source>
</evidence>
<dbReference type="Proteomes" id="UP001054837">
    <property type="component" value="Unassembled WGS sequence"/>
</dbReference>